<reference evidence="3" key="1">
    <citation type="journal article" date="2019" name="Int. J. Syst. Evol. Microbiol.">
        <title>The Global Catalogue of Microorganisms (GCM) 10K type strain sequencing project: providing services to taxonomists for standard genome sequencing and annotation.</title>
        <authorList>
            <consortium name="The Broad Institute Genomics Platform"/>
            <consortium name="The Broad Institute Genome Sequencing Center for Infectious Disease"/>
            <person name="Wu L."/>
            <person name="Ma J."/>
        </authorList>
    </citation>
    <scope>NUCLEOTIDE SEQUENCE [LARGE SCALE GENOMIC DNA]</scope>
    <source>
        <strain evidence="3">CGMCC 1.16306</strain>
    </source>
</reference>
<dbReference type="Proteomes" id="UP001596022">
    <property type="component" value="Unassembled WGS sequence"/>
</dbReference>
<accession>A0ABV9GKG2</accession>
<dbReference type="CDD" id="cd00077">
    <property type="entry name" value="HDc"/>
    <property type="match status" value="1"/>
</dbReference>
<protein>
    <submittedName>
        <fullName evidence="2">HD domain-containing protein</fullName>
    </submittedName>
</protein>
<dbReference type="Gene3D" id="1.20.58.1910">
    <property type="match status" value="1"/>
</dbReference>
<dbReference type="Pfam" id="PF01966">
    <property type="entry name" value="HD"/>
    <property type="match status" value="1"/>
</dbReference>
<dbReference type="SMART" id="SM00471">
    <property type="entry name" value="HDc"/>
    <property type="match status" value="1"/>
</dbReference>
<proteinExistence type="predicted"/>
<dbReference type="InterPro" id="IPR006674">
    <property type="entry name" value="HD_domain"/>
</dbReference>
<evidence type="ECO:0000313" key="3">
    <source>
        <dbReference type="Proteomes" id="UP001596022"/>
    </source>
</evidence>
<comment type="caution">
    <text evidence="2">The sequence shown here is derived from an EMBL/GenBank/DDBJ whole genome shotgun (WGS) entry which is preliminary data.</text>
</comment>
<organism evidence="2 3">
    <name type="scientific">Camelliibacillus cellulosilyticus</name>
    <dbReference type="NCBI Taxonomy" id="2174486"/>
    <lineage>
        <taxon>Bacteria</taxon>
        <taxon>Bacillati</taxon>
        <taxon>Bacillota</taxon>
        <taxon>Bacilli</taxon>
        <taxon>Bacillales</taxon>
        <taxon>Sporolactobacillaceae</taxon>
        <taxon>Camelliibacillus</taxon>
    </lineage>
</organism>
<evidence type="ECO:0000259" key="1">
    <source>
        <dbReference type="PROSITE" id="PS51831"/>
    </source>
</evidence>
<gene>
    <name evidence="2" type="ORF">ACFO4N_03220</name>
</gene>
<feature type="domain" description="HD" evidence="1">
    <location>
        <begin position="26"/>
        <end position="127"/>
    </location>
</feature>
<dbReference type="EMBL" id="JBHSFW010000001">
    <property type="protein sequence ID" value="MFC4617736.1"/>
    <property type="molecule type" value="Genomic_DNA"/>
</dbReference>
<dbReference type="PANTHER" id="PTHR33594">
    <property type="entry name" value="SUPERFAMILY HYDROLASE, PUTATIVE (AFU_ORTHOLOGUE AFUA_1G03035)-RELATED"/>
    <property type="match status" value="1"/>
</dbReference>
<dbReference type="InterPro" id="IPR003607">
    <property type="entry name" value="HD/PDEase_dom"/>
</dbReference>
<name>A0ABV9GKG2_9BACL</name>
<dbReference type="PANTHER" id="PTHR33594:SF1">
    <property type="entry name" value="HD_PDEASE DOMAIN-CONTAINING PROTEIN"/>
    <property type="match status" value="1"/>
</dbReference>
<dbReference type="SUPFAM" id="SSF109604">
    <property type="entry name" value="HD-domain/PDEase-like"/>
    <property type="match status" value="1"/>
</dbReference>
<evidence type="ECO:0000313" key="2">
    <source>
        <dbReference type="EMBL" id="MFC4617736.1"/>
    </source>
</evidence>
<dbReference type="RefSeq" id="WP_376844765.1">
    <property type="nucleotide sequence ID" value="NZ_JBHSFW010000001.1"/>
</dbReference>
<dbReference type="PROSITE" id="PS51831">
    <property type="entry name" value="HD"/>
    <property type="match status" value="1"/>
</dbReference>
<dbReference type="Gene3D" id="1.10.472.50">
    <property type="entry name" value="HD-domain/PDEase-like"/>
    <property type="match status" value="1"/>
</dbReference>
<sequence length="226" mass="25678">MDIEMILHHAKAFAKETLGQDASGHDWWHVWRAAKLARRLAEAEQADVFICELTAYLHDIADEKLNKSEAAGLQKVKQWLEAEGVLPVISDQIIEIIGTMSFKGGGRPPMKTLEGQIVQDADRLDAIGAIGIARTFAYSGARGQLIYDPEQAPRQELTPEIYRSGRTTAINHFYEKLLKLKDGLNTDSARQLAERRHRFMRAFLDEFFQEWEASSSEIRRPKRAET</sequence>
<keyword evidence="3" id="KW-1185">Reference proteome</keyword>